<evidence type="ECO:0000256" key="1">
    <source>
        <dbReference type="ARBA" id="ARBA00023172"/>
    </source>
</evidence>
<dbReference type="InterPro" id="IPR053392">
    <property type="entry name" value="Transposase_IS30-like"/>
</dbReference>
<dbReference type="GO" id="GO:0005829">
    <property type="term" value="C:cytosol"/>
    <property type="evidence" value="ECO:0007669"/>
    <property type="project" value="TreeGrafter"/>
</dbReference>
<accession>M9RVJ5</accession>
<sequence>MRAYHRLTEGQRNQVYALKKAGLKQYAIADQIGVNKSTISREFTRNTGLRGYRPKQAHRLACSRQAQICRTRISDVMWIRIEKMIREELSPEQITGHLKDIGEPSVSPEWIYQHLYADKRNGGDLHTHLRCQKQRRKRYGSTERRGQIKNRVSIEKRPAIVDLRSRVGDWEADTLIGKQGHSVLVTLVERKTRFTVAIKARGFNLPVQHAVWALGIADLAF</sequence>
<dbReference type="PANTHER" id="PTHR10948:SF23">
    <property type="entry name" value="TRANSPOSASE INSI FOR INSERTION SEQUENCE ELEMENT IS30A-RELATED"/>
    <property type="match status" value="1"/>
</dbReference>
<dbReference type="STRING" id="391616.OA238_c46710"/>
<dbReference type="Proteomes" id="UP000004688">
    <property type="component" value="Chromosome"/>
</dbReference>
<dbReference type="KEGG" id="oar:OA238_c46710"/>
<dbReference type="NCBIfam" id="NF033563">
    <property type="entry name" value="transpos_IS30"/>
    <property type="match status" value="1"/>
</dbReference>
<protein>
    <submittedName>
        <fullName evidence="3">Putative transposase</fullName>
    </submittedName>
</protein>
<dbReference type="GO" id="GO:0006310">
    <property type="term" value="P:DNA recombination"/>
    <property type="evidence" value="ECO:0007669"/>
    <property type="project" value="UniProtKB-KW"/>
</dbReference>
<evidence type="ECO:0000313" key="4">
    <source>
        <dbReference type="Proteomes" id="UP000004688"/>
    </source>
</evidence>
<dbReference type="PANTHER" id="PTHR10948">
    <property type="entry name" value="TRANSPOSASE"/>
    <property type="match status" value="1"/>
</dbReference>
<organism evidence="3 4">
    <name type="scientific">Octadecabacter arcticus 238</name>
    <dbReference type="NCBI Taxonomy" id="391616"/>
    <lineage>
        <taxon>Bacteria</taxon>
        <taxon>Pseudomonadati</taxon>
        <taxon>Pseudomonadota</taxon>
        <taxon>Alphaproteobacteria</taxon>
        <taxon>Rhodobacterales</taxon>
        <taxon>Roseobacteraceae</taxon>
        <taxon>Octadecabacter</taxon>
    </lineage>
</organism>
<dbReference type="Gene3D" id="1.10.10.60">
    <property type="entry name" value="Homeodomain-like"/>
    <property type="match status" value="1"/>
</dbReference>
<feature type="domain" description="Transposase IS30-like HTH" evidence="2">
    <location>
        <begin position="4"/>
        <end position="46"/>
    </location>
</feature>
<reference evidence="3 4" key="1">
    <citation type="journal article" date="2013" name="PLoS ONE">
        <title>Poles Apart: Arctic and Antarctic Octadecabacter strains Share High Genome Plasticity and a New Type of Xanthorhodopsin.</title>
        <authorList>
            <person name="Vollmers J."/>
            <person name="Voget S."/>
            <person name="Dietrich S."/>
            <person name="Gollnow K."/>
            <person name="Smits M."/>
            <person name="Meyer K."/>
            <person name="Brinkhoff T."/>
            <person name="Simon M."/>
            <person name="Daniel R."/>
        </authorList>
    </citation>
    <scope>NUCLEOTIDE SEQUENCE [LARGE SCALE GENOMIC DNA]</scope>
    <source>
        <strain evidence="3 4">238</strain>
    </source>
</reference>
<dbReference type="EMBL" id="CP003742">
    <property type="protein sequence ID" value="AGI74516.1"/>
    <property type="molecule type" value="Genomic_DNA"/>
</dbReference>
<gene>
    <name evidence="3" type="ORF">OA238_c46710</name>
</gene>
<proteinExistence type="predicted"/>
<dbReference type="InterPro" id="IPR025246">
    <property type="entry name" value="IS30-like_HTH"/>
</dbReference>
<evidence type="ECO:0000313" key="3">
    <source>
        <dbReference type="EMBL" id="AGI74516.1"/>
    </source>
</evidence>
<dbReference type="GO" id="GO:0004803">
    <property type="term" value="F:transposase activity"/>
    <property type="evidence" value="ECO:0007669"/>
    <property type="project" value="TreeGrafter"/>
</dbReference>
<dbReference type="GO" id="GO:0032196">
    <property type="term" value="P:transposition"/>
    <property type="evidence" value="ECO:0007669"/>
    <property type="project" value="TreeGrafter"/>
</dbReference>
<keyword evidence="1" id="KW-0233">DNA recombination</keyword>
<dbReference type="InterPro" id="IPR051917">
    <property type="entry name" value="Transposase-Integrase"/>
</dbReference>
<dbReference type="HOGENOM" id="CLU_035706_0_1_5"/>
<evidence type="ECO:0000259" key="2">
    <source>
        <dbReference type="Pfam" id="PF13936"/>
    </source>
</evidence>
<dbReference type="eggNOG" id="COG2826">
    <property type="taxonomic scope" value="Bacteria"/>
</dbReference>
<dbReference type="AlphaFoldDB" id="M9RVJ5"/>
<name>M9RVJ5_9RHOB</name>
<dbReference type="Pfam" id="PF13936">
    <property type="entry name" value="HTH_38"/>
    <property type="match status" value="1"/>
</dbReference>
<keyword evidence="4" id="KW-1185">Reference proteome</keyword>